<name>A0A2N8LAU6_9STRE</name>
<dbReference type="PANTHER" id="PTHR10000:SF8">
    <property type="entry name" value="HAD SUPERFAMILY HYDROLASE-LIKE, TYPE 3"/>
    <property type="match status" value="1"/>
</dbReference>
<evidence type="ECO:0000313" key="2">
    <source>
        <dbReference type="Proteomes" id="UP000235963"/>
    </source>
</evidence>
<organism evidence="1 2">
    <name type="scientific">Streptococcus penaeicida</name>
    <dbReference type="NCBI Taxonomy" id="1765960"/>
    <lineage>
        <taxon>Bacteria</taxon>
        <taxon>Bacillati</taxon>
        <taxon>Bacillota</taxon>
        <taxon>Bacilli</taxon>
        <taxon>Lactobacillales</taxon>
        <taxon>Streptococcaceae</taxon>
        <taxon>Streptococcus</taxon>
    </lineage>
</organism>
<dbReference type="InterPro" id="IPR023214">
    <property type="entry name" value="HAD_sf"/>
</dbReference>
<dbReference type="AlphaFoldDB" id="A0A2N8LAU6"/>
<dbReference type="Gene3D" id="3.40.50.1000">
    <property type="entry name" value="HAD superfamily/HAD-like"/>
    <property type="match status" value="1"/>
</dbReference>
<protein>
    <submittedName>
        <fullName evidence="1">Hydrolase</fullName>
    </submittedName>
</protein>
<proteinExistence type="predicted"/>
<dbReference type="SUPFAM" id="SSF56784">
    <property type="entry name" value="HAD-like"/>
    <property type="match status" value="1"/>
</dbReference>
<dbReference type="Proteomes" id="UP000235963">
    <property type="component" value="Unassembled WGS sequence"/>
</dbReference>
<dbReference type="Pfam" id="PF08282">
    <property type="entry name" value="Hydrolase_3"/>
    <property type="match status" value="1"/>
</dbReference>
<dbReference type="OrthoDB" id="9790031at2"/>
<keyword evidence="1" id="KW-0378">Hydrolase</keyword>
<comment type="caution">
    <text evidence="1">The sequence shown here is derived from an EMBL/GenBank/DDBJ whole genome shotgun (WGS) entry which is preliminary data.</text>
</comment>
<dbReference type="Gene3D" id="3.30.1240.10">
    <property type="match status" value="1"/>
</dbReference>
<keyword evidence="2" id="KW-1185">Reference proteome</keyword>
<sequence>MEKKYFFFDIDGTLTDRSTGEIIPSALEALRLLREADHFVAIATGRARYKAERFRQENGFDNMVCNGGHGIILNGELRENKPLPFEETYAVYQQALDLGFGVYVAVDDSNKVYAQNFDFHDQVGMRKEPSIYIIDSDFDPKAYGAIYKMYIAIPEAQEYLLTLKDQVGHLRFEKEYLMFQPDEKRQGILTMLDYVGGSAKDTVVFGDDYNDLDMFGPDFFKIAMGNSCDDLKVKADYVTANNIDDGIYKACQKFGWI</sequence>
<dbReference type="EMBL" id="LOCM01000029">
    <property type="protein sequence ID" value="PND47285.1"/>
    <property type="molecule type" value="Genomic_DNA"/>
</dbReference>
<dbReference type="GO" id="GO:0000287">
    <property type="term" value="F:magnesium ion binding"/>
    <property type="evidence" value="ECO:0007669"/>
    <property type="project" value="TreeGrafter"/>
</dbReference>
<dbReference type="InterPro" id="IPR006379">
    <property type="entry name" value="HAD-SF_hydro_IIB"/>
</dbReference>
<dbReference type="RefSeq" id="WP_102777869.1">
    <property type="nucleotide sequence ID" value="NZ_CBCSGP010000003.1"/>
</dbReference>
<dbReference type="GO" id="GO:0005829">
    <property type="term" value="C:cytosol"/>
    <property type="evidence" value="ECO:0007669"/>
    <property type="project" value="TreeGrafter"/>
</dbReference>
<evidence type="ECO:0000313" key="1">
    <source>
        <dbReference type="EMBL" id="PND47285.1"/>
    </source>
</evidence>
<accession>A0A2N8LAU6</accession>
<dbReference type="InterPro" id="IPR036412">
    <property type="entry name" value="HAD-like_sf"/>
</dbReference>
<dbReference type="GO" id="GO:0016791">
    <property type="term" value="F:phosphatase activity"/>
    <property type="evidence" value="ECO:0007669"/>
    <property type="project" value="TreeGrafter"/>
</dbReference>
<gene>
    <name evidence="1" type="ORF">AT575_07725</name>
</gene>
<reference evidence="1 2" key="1">
    <citation type="submission" date="2015-12" db="EMBL/GenBank/DDBJ databases">
        <title>Streptococcus penaeicida sp. nov.</title>
        <authorList>
            <person name="Gomez-Gil B."/>
            <person name="Morales-Covarrubias M."/>
        </authorList>
    </citation>
    <scope>NUCLEOTIDE SEQUENCE [LARGE SCALE GENOMIC DNA]</scope>
    <source>
        <strain evidence="1 2">CAIM 1838</strain>
    </source>
</reference>
<dbReference type="PANTHER" id="PTHR10000">
    <property type="entry name" value="PHOSPHOSERINE PHOSPHATASE"/>
    <property type="match status" value="1"/>
</dbReference>
<dbReference type="NCBIfam" id="TIGR01484">
    <property type="entry name" value="HAD-SF-IIB"/>
    <property type="match status" value="1"/>
</dbReference>